<feature type="region of interest" description="Disordered" evidence="1">
    <location>
        <begin position="1"/>
        <end position="26"/>
    </location>
</feature>
<name>A0A7C9NNM9_9GAMM</name>
<dbReference type="SUPFAM" id="SSF161270">
    <property type="entry name" value="PspA lactotransferrin-binding region"/>
    <property type="match status" value="1"/>
</dbReference>
<dbReference type="AlphaFoldDB" id="A0A7C9NNM9"/>
<evidence type="ECO:0000313" key="2">
    <source>
        <dbReference type="EMBL" id="NDL69348.1"/>
    </source>
</evidence>
<dbReference type="EMBL" id="JAAEHK010000002">
    <property type="protein sequence ID" value="NDL69348.1"/>
    <property type="molecule type" value="Genomic_DNA"/>
</dbReference>
<evidence type="ECO:0000313" key="3">
    <source>
        <dbReference type="Proteomes" id="UP000480312"/>
    </source>
</evidence>
<protein>
    <submittedName>
        <fullName evidence="2">Uncharacterized protein</fullName>
    </submittedName>
</protein>
<comment type="caution">
    <text evidence="2">The sequence shown here is derived from an EMBL/GenBank/DDBJ whole genome shotgun (WGS) entry which is preliminary data.</text>
</comment>
<sequence length="79" mass="9249">MKNNHIRKASALLNRASLHNKMEKEEQNVERLKKELADAEKEVERLKKEINAAEEEDGKEDVSARLNYGRIYARANTRR</sequence>
<reference evidence="2 3" key="1">
    <citation type="submission" date="2020-01" db="EMBL/GenBank/DDBJ databases">
        <title>Whole genome sequencing of Halomonas alkaliphila strain LS44.</title>
        <authorList>
            <person name="Kumar S."/>
            <person name="Paul D."/>
            <person name="Shouche Y."/>
            <person name="Suryavanshi M.V."/>
        </authorList>
    </citation>
    <scope>NUCLEOTIDE SEQUENCE [LARGE SCALE GENOMIC DNA]</scope>
    <source>
        <strain evidence="2 3">LS44</strain>
    </source>
</reference>
<dbReference type="Proteomes" id="UP000480312">
    <property type="component" value="Unassembled WGS sequence"/>
</dbReference>
<organism evidence="2 3">
    <name type="scientific">Vreelandella alkaliphila</name>
    <dbReference type="NCBI Taxonomy" id="272774"/>
    <lineage>
        <taxon>Bacteria</taxon>
        <taxon>Pseudomonadati</taxon>
        <taxon>Pseudomonadota</taxon>
        <taxon>Gammaproteobacteria</taxon>
        <taxon>Oceanospirillales</taxon>
        <taxon>Halomonadaceae</taxon>
        <taxon>Vreelandella</taxon>
    </lineage>
</organism>
<proteinExistence type="predicted"/>
<dbReference type="RefSeq" id="WP_162217295.1">
    <property type="nucleotide sequence ID" value="NZ_JAAEHK010000002.1"/>
</dbReference>
<evidence type="ECO:0000256" key="1">
    <source>
        <dbReference type="SAM" id="MobiDB-lite"/>
    </source>
</evidence>
<accession>A0A7C9NNM9</accession>
<gene>
    <name evidence="2" type="ORF">GPL32_02340</name>
</gene>